<dbReference type="SMART" id="SM00869">
    <property type="entry name" value="Autotransporter"/>
    <property type="match status" value="1"/>
</dbReference>
<gene>
    <name evidence="5" type="ORF">NCTC13156_00998</name>
</gene>
<evidence type="ECO:0000259" key="4">
    <source>
        <dbReference type="PROSITE" id="PS51208"/>
    </source>
</evidence>
<sequence length="1921" mass="199882">MDSNSKTNKALESQNPNKIQTAKIQRVKNTSNSITIQNPTNSQKSKESSKVKTLIRTIPVSIALASALSSNAVAAWQFGNKTNGSGGGILTGYGTIVSQDIIVENIQANLTSQNVGILNFLYGITQNGSGGNLTINNNSSLTIYVLNGPLIRIYNNAVAGIITNSGTLIREQLGGVNNYPLAFSMQNNARAEAFINNGRMYWERAGAIGMQSGANIGIIKNTGTIQSGGDAINANGATIGSIELDGGLIQRINNSGGVGNVVPTTGNIISLANSNIGTIAMSNSASIHGNISLSRTTITDKISFGDSNMTGNLSLGGSRIANGISIDSSNISGNISMAAGSGANSTITNGFSIDNSKISGNITLANQSAIANGLSLSGNSTIANLNLTDRGYIDTLSLNQGTITGGISLTGNANGTDTNTATIGEITLANNSTITGDISVKGDGASNNANAKIGNITLEDGTGIGGSIAVGDTNGASNTNGEITGITLKGDSTIAGGIINNTNGNIGTIISNTGTNINNIITNHGTIGSLEVNNQGTIVYKSDSGIITDALSVASGATLDIKNTSNNTGTIELKSDSTTLEDGSTLNLANGSTLVGHLKNSGNLGDWTNESNIQGHFINEGTIGELNAGNIAEYLQNSGVIHILKQGQITGTLNNTGTIGELNTSVINYNSNTNTATIVGAGHYGILNIDKNTIMDNNNTITNALNVQNNNSNGYTLTINNGGSGGNGTIYINFGTDAQVGTINNLGTILGSIDNQTSSTIKTFNTGSISGSIINNADATIETLNVTSNVGSIANSGDINSLTIQSGSNIANGITNNSNIGSLIVNENVSYSGSGSISNALEVAEGDTLTIGGNGTLNFDSDNGTINNAGTINGDINNNGTLTDFTNSGSISGTFTNEGHIVKFVNTDTGSINTFTNNNTISFFENNGTITNFDGDGIIYGVINSKTITNGFENVATSLWNKENALITGNVALKGDYKDCTDSGGTICKTSDLINDGTITGNVTNDTGKEINSVRNTGSIGGSIANSGSINTLEVSGTIAQGILNDTDASISSITINEGANLGNSGITNNSNIGTFIVNESVKYTGNGSDRITQALIVAKDKTLTIGSNGTLSFNSAKGSVNNAGTIAGNLSNVSNSTLVNFTNFGITSQINGSITNSGLITYLENQGTISNSITNNANATITSFNNSGTINGDINNEGTITSIDNSGVITGEIVSGSNGQTSQIDKIINTGTIGTAKTKVATFKTLVASNQDASSNFSDAISLNTITTTEISNGGLINGNIRVKGQSDIQELNNTDTIAGCIILEGGRIGNINNTNGAIANCMSFSNGANVDNISNEGTITDKITNNSGSITVNNSGSIGGITTSGGGTTNISNGGFQNPGGNIGLITNTGSNSTTNIIEWNVGNPDNPKSPIKVAGDNLGGINTGTIYVDVTPGKVYDVEQIVTDGNGSGVDANGDSLADQLNNGQGIFDSLHHASDIITIIDEGGGEFSAGVDTQELSGKTLGASLIYSSRMRQINTNSMLREINVKNFKTDFEILEQRERLKNQQALLENYKQQRESYLNELTKDNKELKRVSSKESTSLSTYANNSNIKSDAIEVVDYYNKDTLASLDNLQATTKANQETYSNLDLLRELDDIFISHTGDKDNLYTFALPYTRYTSAQLDGGVGTLKSHASGILAGAQAKLPSERGILGIYFGYESSDKQVGQQRLDFDEKVYYGGLTYYNVFARKGVSEYYLSANTRIDKGDTNLYKTYRSGSTTIDSQVDSYGYGADLKVGANYYNIYNNSVLSPEIGISYQGISTDTFRLRHLGGVSEHYYAQDVNFFDISASLRWQRAWNNVFKTMASLGAMYNVYNDAKGSGVIAGLKQSADINVEELYGTTQVGISYALGENANIALNYSGIFANGVQSHAGYIRLGVWW</sequence>
<proteinExistence type="predicted"/>
<dbReference type="SUPFAM" id="SSF103515">
    <property type="entry name" value="Autotransporter"/>
    <property type="match status" value="1"/>
</dbReference>
<organism evidence="5 6">
    <name type="scientific">Helicobacter pullorum</name>
    <dbReference type="NCBI Taxonomy" id="35818"/>
    <lineage>
        <taxon>Bacteria</taxon>
        <taxon>Pseudomonadati</taxon>
        <taxon>Campylobacterota</taxon>
        <taxon>Epsilonproteobacteria</taxon>
        <taxon>Campylobacterales</taxon>
        <taxon>Helicobacteraceae</taxon>
        <taxon>Helicobacter</taxon>
    </lineage>
</organism>
<evidence type="ECO:0000313" key="5">
    <source>
        <dbReference type="EMBL" id="STQ88164.1"/>
    </source>
</evidence>
<dbReference type="Proteomes" id="UP000255269">
    <property type="component" value="Unassembled WGS sequence"/>
</dbReference>
<keyword evidence="1" id="KW-0175">Coiled coil</keyword>
<dbReference type="EMBL" id="UGJF01000001">
    <property type="protein sequence ID" value="STQ88164.1"/>
    <property type="molecule type" value="Genomic_DNA"/>
</dbReference>
<evidence type="ECO:0000256" key="1">
    <source>
        <dbReference type="SAM" id="Coils"/>
    </source>
</evidence>
<name>A0A377Q078_9HELI</name>
<dbReference type="InterPro" id="IPR005546">
    <property type="entry name" value="Autotransporte_beta"/>
</dbReference>
<feature type="domain" description="Cyclic nucleotide-binding" evidence="3">
    <location>
        <begin position="634"/>
        <end position="694"/>
    </location>
</feature>
<reference evidence="5 6" key="1">
    <citation type="submission" date="2018-06" db="EMBL/GenBank/DDBJ databases">
        <authorList>
            <consortium name="Pathogen Informatics"/>
            <person name="Doyle S."/>
        </authorList>
    </citation>
    <scope>NUCLEOTIDE SEQUENCE [LARGE SCALE GENOMIC DNA]</scope>
    <source>
        <strain evidence="5 6">NCTC13156</strain>
    </source>
</reference>
<feature type="coiled-coil region" evidence="1">
    <location>
        <begin position="1538"/>
        <end position="1572"/>
    </location>
</feature>
<dbReference type="RefSeq" id="WP_115056941.1">
    <property type="nucleotide sequence ID" value="NZ_UGJF01000001.1"/>
</dbReference>
<accession>A0A377Q078</accession>
<feature type="region of interest" description="Disordered" evidence="2">
    <location>
        <begin position="1"/>
        <end position="23"/>
    </location>
</feature>
<feature type="domain" description="Autotransporter" evidence="4">
    <location>
        <begin position="1644"/>
        <end position="1921"/>
    </location>
</feature>
<evidence type="ECO:0000256" key="2">
    <source>
        <dbReference type="SAM" id="MobiDB-lite"/>
    </source>
</evidence>
<dbReference type="InterPro" id="IPR000595">
    <property type="entry name" value="cNMP-bd_dom"/>
</dbReference>
<evidence type="ECO:0008006" key="7">
    <source>
        <dbReference type="Google" id="ProtNLM"/>
    </source>
</evidence>
<dbReference type="InterPro" id="IPR036709">
    <property type="entry name" value="Autotransporte_beta_dom_sf"/>
</dbReference>
<protein>
    <recommendedName>
        <fullName evidence="7">Autotransporter domain-containing protein</fullName>
    </recommendedName>
</protein>
<evidence type="ECO:0000259" key="3">
    <source>
        <dbReference type="PROSITE" id="PS50042"/>
    </source>
</evidence>
<dbReference type="PROSITE" id="PS50042">
    <property type="entry name" value="CNMP_BINDING_3"/>
    <property type="match status" value="1"/>
</dbReference>
<dbReference type="PROSITE" id="PS51208">
    <property type="entry name" value="AUTOTRANSPORTER"/>
    <property type="match status" value="1"/>
</dbReference>
<evidence type="ECO:0000313" key="6">
    <source>
        <dbReference type="Proteomes" id="UP000255269"/>
    </source>
</evidence>